<accession>M3A279</accession>
<dbReference type="EMBL" id="KB446563">
    <property type="protein sequence ID" value="EME78506.1"/>
    <property type="molecule type" value="Genomic_DNA"/>
</dbReference>
<dbReference type="HOGENOM" id="CLU_1082297_0_0_1"/>
<gene>
    <name evidence="1" type="ORF">MYCFIDRAFT_178644</name>
</gene>
<evidence type="ECO:0000313" key="2">
    <source>
        <dbReference type="Proteomes" id="UP000016932"/>
    </source>
</evidence>
<dbReference type="Proteomes" id="UP000016932">
    <property type="component" value="Unassembled WGS sequence"/>
</dbReference>
<proteinExistence type="predicted"/>
<dbReference type="AlphaFoldDB" id="M3A279"/>
<name>M3A279_PSEFD</name>
<reference evidence="1 2" key="1">
    <citation type="journal article" date="2012" name="PLoS Pathog.">
        <title>Diverse lifestyles and strategies of plant pathogenesis encoded in the genomes of eighteen Dothideomycetes fungi.</title>
        <authorList>
            <person name="Ohm R.A."/>
            <person name="Feau N."/>
            <person name="Henrissat B."/>
            <person name="Schoch C.L."/>
            <person name="Horwitz B.A."/>
            <person name="Barry K.W."/>
            <person name="Condon B.J."/>
            <person name="Copeland A.C."/>
            <person name="Dhillon B."/>
            <person name="Glaser F."/>
            <person name="Hesse C.N."/>
            <person name="Kosti I."/>
            <person name="LaButti K."/>
            <person name="Lindquist E.A."/>
            <person name="Lucas S."/>
            <person name="Salamov A.A."/>
            <person name="Bradshaw R.E."/>
            <person name="Ciuffetti L."/>
            <person name="Hamelin R.C."/>
            <person name="Kema G.H.J."/>
            <person name="Lawrence C."/>
            <person name="Scott J.A."/>
            <person name="Spatafora J.W."/>
            <person name="Turgeon B.G."/>
            <person name="de Wit P.J.G.M."/>
            <person name="Zhong S."/>
            <person name="Goodwin S.B."/>
            <person name="Grigoriev I.V."/>
        </authorList>
    </citation>
    <scope>NUCLEOTIDE SEQUENCE [LARGE SCALE GENOMIC DNA]</scope>
    <source>
        <strain evidence="1 2">CIRAD86</strain>
    </source>
</reference>
<keyword evidence="2" id="KW-1185">Reference proteome</keyword>
<protein>
    <submittedName>
        <fullName evidence="1">Uncharacterized protein</fullName>
    </submittedName>
</protein>
<evidence type="ECO:0000313" key="1">
    <source>
        <dbReference type="EMBL" id="EME78506.1"/>
    </source>
</evidence>
<dbReference type="RefSeq" id="XP_007930872.1">
    <property type="nucleotide sequence ID" value="XM_007932681.1"/>
</dbReference>
<sequence>MIRIQRQGRQTFAILPIDEVAIIMSKEDDIDLELLATTADGESLNEYATDVELECWLSRLRLMSLFLTRSMRTAEADIMLLKSTADKASIGQLLSNEAPLYVAILRSISLPELYLRQGIHRQVALRQGSRVRIQCLSAVPPACRIQAIGSFFPFPTRGLAGTKRILRLNPGKFFSTTTKRDLSLDTVTRIMETIWVAQTYATDGVLLYSISRAMRIQAFHLILLEVEQMLNDSNLRFVAYRDRMRDVLNITTHTLSS</sequence>
<dbReference type="GeneID" id="19333971"/>
<dbReference type="KEGG" id="pfj:MYCFIDRAFT_178644"/>
<organism evidence="1 2">
    <name type="scientific">Pseudocercospora fijiensis (strain CIRAD86)</name>
    <name type="common">Black leaf streak disease fungus</name>
    <name type="synonym">Mycosphaerella fijiensis</name>
    <dbReference type="NCBI Taxonomy" id="383855"/>
    <lineage>
        <taxon>Eukaryota</taxon>
        <taxon>Fungi</taxon>
        <taxon>Dikarya</taxon>
        <taxon>Ascomycota</taxon>
        <taxon>Pezizomycotina</taxon>
        <taxon>Dothideomycetes</taxon>
        <taxon>Dothideomycetidae</taxon>
        <taxon>Mycosphaerellales</taxon>
        <taxon>Mycosphaerellaceae</taxon>
        <taxon>Pseudocercospora</taxon>
    </lineage>
</organism>
<dbReference type="VEuPathDB" id="FungiDB:MYCFIDRAFT_178644"/>